<feature type="transmembrane region" description="Helical" evidence="1">
    <location>
        <begin position="144"/>
        <end position="165"/>
    </location>
</feature>
<keyword evidence="1" id="KW-0812">Transmembrane</keyword>
<evidence type="ECO:0000313" key="3">
    <source>
        <dbReference type="Proteomes" id="UP000615593"/>
    </source>
</evidence>
<keyword evidence="1" id="KW-1133">Transmembrane helix</keyword>
<dbReference type="Pfam" id="PF10011">
    <property type="entry name" value="DUF2254"/>
    <property type="match status" value="1"/>
</dbReference>
<feature type="transmembrane region" description="Helical" evidence="1">
    <location>
        <begin position="113"/>
        <end position="132"/>
    </location>
</feature>
<feature type="transmembrane region" description="Helical" evidence="1">
    <location>
        <begin position="20"/>
        <end position="40"/>
    </location>
</feature>
<keyword evidence="1" id="KW-0472">Membrane</keyword>
<name>A0ABQ3BZ55_9FLAO</name>
<dbReference type="InterPro" id="IPR018723">
    <property type="entry name" value="DUF2254_membrane"/>
</dbReference>
<comment type="caution">
    <text evidence="2">The sequence shown here is derived from an EMBL/GenBank/DDBJ whole genome shotgun (WGS) entry which is preliminary data.</text>
</comment>
<organism evidence="2 3">
    <name type="scientific">Mesonia mobilis</name>
    <dbReference type="NCBI Taxonomy" id="369791"/>
    <lineage>
        <taxon>Bacteria</taxon>
        <taxon>Pseudomonadati</taxon>
        <taxon>Bacteroidota</taxon>
        <taxon>Flavobacteriia</taxon>
        <taxon>Flavobacteriales</taxon>
        <taxon>Flavobacteriaceae</taxon>
        <taxon>Mesonia</taxon>
    </lineage>
</organism>
<evidence type="ECO:0000256" key="1">
    <source>
        <dbReference type="SAM" id="Phobius"/>
    </source>
</evidence>
<proteinExistence type="predicted"/>
<feature type="transmembrane region" description="Helical" evidence="1">
    <location>
        <begin position="67"/>
        <end position="93"/>
    </location>
</feature>
<dbReference type="Proteomes" id="UP000615593">
    <property type="component" value="Unassembled WGS sequence"/>
</dbReference>
<keyword evidence="3" id="KW-1185">Reference proteome</keyword>
<dbReference type="GeneID" id="94369778"/>
<reference evidence="3" key="1">
    <citation type="journal article" date="2019" name="Int. J. Syst. Evol. Microbiol.">
        <title>The Global Catalogue of Microorganisms (GCM) 10K type strain sequencing project: providing services to taxonomists for standard genome sequencing and annotation.</title>
        <authorList>
            <consortium name="The Broad Institute Genomics Platform"/>
            <consortium name="The Broad Institute Genome Sequencing Center for Infectious Disease"/>
            <person name="Wu L."/>
            <person name="Ma J."/>
        </authorList>
    </citation>
    <scope>NUCLEOTIDE SEQUENCE [LARGE SCALE GENOMIC DNA]</scope>
    <source>
        <strain evidence="3">KCTC 12708</strain>
    </source>
</reference>
<gene>
    <name evidence="2" type="ORF">GCM10008088_21150</name>
</gene>
<dbReference type="EMBL" id="BMWY01000005">
    <property type="protein sequence ID" value="GGZ59273.1"/>
    <property type="molecule type" value="Genomic_DNA"/>
</dbReference>
<sequence length="429" mass="49173">MKYLFNKLYSFINTIEGKIAFYPTLLAIGGLILSLISLSLENTGISEWFTSIYDGFIIDSSDTARTILSYLTGGLISLMVFSFSMVMVLLNQASSNYSPRVLPGLISNKNHQYVLGIYLGTIIYNVFITIAIKASENNEMRIPSFSIFITVLLTVLCLGAFIYFIHSISQSIQVNNILTNEYKKAKTRLKNIIEIQKNEKELDFPDTENWSSYQSKKTGYFQNISIDNLKEICKENDIQISILPIKGSFIAENSTIIKVSKSIEDELVLKILSNFNFAEGEFVEDNYLLGFKHITEIGIRAISPAVNDPSTTINTIDYLTDLLALRLLKKEDEIVSLEDHQPCIWLSTIYFEELLYQIILPYRTYCKNDFSCVQKLLLMFSFLLQQKTVSQKYHESIKKEANNLYEDVKHSLKNERDLERLEAMYQQIA</sequence>
<evidence type="ECO:0000313" key="2">
    <source>
        <dbReference type="EMBL" id="GGZ59273.1"/>
    </source>
</evidence>
<accession>A0ABQ3BZ55</accession>
<evidence type="ECO:0008006" key="4">
    <source>
        <dbReference type="Google" id="ProtNLM"/>
    </source>
</evidence>
<dbReference type="RefSeq" id="WP_027884652.1">
    <property type="nucleotide sequence ID" value="NZ_BMWY01000005.1"/>
</dbReference>
<protein>
    <recommendedName>
        <fullName evidence="4">DUF2254 domain-containing protein</fullName>
    </recommendedName>
</protein>